<keyword evidence="3" id="KW-0808">Transferase</keyword>
<dbReference type="PANTHER" id="PTHR30582">
    <property type="entry name" value="L,D-TRANSPEPTIDASE"/>
    <property type="match status" value="1"/>
</dbReference>
<keyword evidence="9" id="KW-0732">Signal</keyword>
<dbReference type="PROSITE" id="PS52029">
    <property type="entry name" value="LD_TPASE"/>
    <property type="match status" value="1"/>
</dbReference>
<comment type="caution">
    <text evidence="11">The sequence shown here is derived from an EMBL/GenBank/DDBJ whole genome shotgun (WGS) entry which is preliminary data.</text>
</comment>
<accession>A0A1E3VKJ4</accession>
<comment type="pathway">
    <text evidence="1 7">Cell wall biogenesis; peptidoglycan biosynthesis.</text>
</comment>
<dbReference type="GO" id="GO:0005576">
    <property type="term" value="C:extracellular region"/>
    <property type="evidence" value="ECO:0007669"/>
    <property type="project" value="TreeGrafter"/>
</dbReference>
<dbReference type="STRING" id="1774970.AUC70_10760"/>
<sequence length="182" mass="19494">MAGALLAALLSMLTSPALAAILINIDKPTQSMTVSVNGEARYRWPVSTGATGYSTPTGNYSAFRMERMHYSDEWDGAGMPHSIFFTTRGHAIHGSNHPGMGTPRSHGCVRLSLNNAQTLYNLVEQHGMAGTKVVVSGSDPAGRWAASSAPPAVRTLGSSEGTGYTETRQRRGPFRGLFRRGR</sequence>
<dbReference type="InterPro" id="IPR050979">
    <property type="entry name" value="LD-transpeptidase"/>
</dbReference>
<feature type="active site" description="Proton donor/acceptor" evidence="7">
    <location>
        <position position="93"/>
    </location>
</feature>
<dbReference type="Pfam" id="PF03734">
    <property type="entry name" value="YkuD"/>
    <property type="match status" value="1"/>
</dbReference>
<dbReference type="GO" id="GO:0016740">
    <property type="term" value="F:transferase activity"/>
    <property type="evidence" value="ECO:0007669"/>
    <property type="project" value="UniProtKB-KW"/>
</dbReference>
<reference evidence="11 12" key="1">
    <citation type="journal article" date="2016" name="Environ. Microbiol.">
        <title>New Methyloceanibacter diversity from North Sea sediments includes methanotroph containing solely the soluble methane monooxygenase.</title>
        <authorList>
            <person name="Vekeman B."/>
            <person name="Kerckhof F.M."/>
            <person name="Cremers G."/>
            <person name="de Vos P."/>
            <person name="Vandamme P."/>
            <person name="Boon N."/>
            <person name="Op den Camp H.J."/>
            <person name="Heylen K."/>
        </authorList>
    </citation>
    <scope>NUCLEOTIDE SEQUENCE [LARGE SCALE GENOMIC DNA]</scope>
    <source>
        <strain evidence="11 12">R-67176</strain>
    </source>
</reference>
<feature type="chain" id="PRO_5009138449" description="L,D-TPase catalytic domain-containing protein" evidence="9">
    <location>
        <begin position="20"/>
        <end position="182"/>
    </location>
</feature>
<feature type="compositionally biased region" description="Polar residues" evidence="8">
    <location>
        <begin position="156"/>
        <end position="166"/>
    </location>
</feature>
<dbReference type="UniPathway" id="UPA00219"/>
<dbReference type="GO" id="GO:0018104">
    <property type="term" value="P:peptidoglycan-protein cross-linking"/>
    <property type="evidence" value="ECO:0007669"/>
    <property type="project" value="TreeGrafter"/>
</dbReference>
<dbReference type="Proteomes" id="UP000094172">
    <property type="component" value="Unassembled WGS sequence"/>
</dbReference>
<dbReference type="PANTHER" id="PTHR30582:SF2">
    <property type="entry name" value="L,D-TRANSPEPTIDASE YCIB-RELATED"/>
    <property type="match status" value="1"/>
</dbReference>
<evidence type="ECO:0000256" key="3">
    <source>
        <dbReference type="ARBA" id="ARBA00022679"/>
    </source>
</evidence>
<evidence type="ECO:0000313" key="11">
    <source>
        <dbReference type="EMBL" id="ODR94048.1"/>
    </source>
</evidence>
<feature type="domain" description="L,D-TPase catalytic" evidence="10">
    <location>
        <begin position="21"/>
        <end position="136"/>
    </location>
</feature>
<dbReference type="InterPro" id="IPR038063">
    <property type="entry name" value="Transpep_catalytic_dom"/>
</dbReference>
<dbReference type="GO" id="GO:0071555">
    <property type="term" value="P:cell wall organization"/>
    <property type="evidence" value="ECO:0007669"/>
    <property type="project" value="UniProtKB-UniRule"/>
</dbReference>
<evidence type="ECO:0000259" key="10">
    <source>
        <dbReference type="PROSITE" id="PS52029"/>
    </source>
</evidence>
<evidence type="ECO:0000256" key="4">
    <source>
        <dbReference type="ARBA" id="ARBA00022960"/>
    </source>
</evidence>
<feature type="active site" description="Nucleophile" evidence="7">
    <location>
        <position position="108"/>
    </location>
</feature>
<evidence type="ECO:0000256" key="7">
    <source>
        <dbReference type="PROSITE-ProRule" id="PRU01373"/>
    </source>
</evidence>
<proteinExistence type="inferred from homology"/>
<keyword evidence="12" id="KW-1185">Reference proteome</keyword>
<keyword evidence="4 7" id="KW-0133">Cell shape</keyword>
<protein>
    <recommendedName>
        <fullName evidence="10">L,D-TPase catalytic domain-containing protein</fullName>
    </recommendedName>
</protein>
<evidence type="ECO:0000256" key="6">
    <source>
        <dbReference type="ARBA" id="ARBA00023316"/>
    </source>
</evidence>
<dbReference type="EMBL" id="LPWE01000013">
    <property type="protein sequence ID" value="ODR94048.1"/>
    <property type="molecule type" value="Genomic_DNA"/>
</dbReference>
<evidence type="ECO:0000313" key="12">
    <source>
        <dbReference type="Proteomes" id="UP000094172"/>
    </source>
</evidence>
<name>A0A1E3VKJ4_9HYPH</name>
<feature type="region of interest" description="Disordered" evidence="8">
    <location>
        <begin position="145"/>
        <end position="172"/>
    </location>
</feature>
<keyword evidence="5 7" id="KW-0573">Peptidoglycan synthesis</keyword>
<dbReference type="AlphaFoldDB" id="A0A1E3VKJ4"/>
<keyword evidence="6 7" id="KW-0961">Cell wall biogenesis/degradation</keyword>
<evidence type="ECO:0000256" key="5">
    <source>
        <dbReference type="ARBA" id="ARBA00022984"/>
    </source>
</evidence>
<evidence type="ECO:0000256" key="8">
    <source>
        <dbReference type="SAM" id="MobiDB-lite"/>
    </source>
</evidence>
<gene>
    <name evidence="11" type="ORF">AUC70_10760</name>
</gene>
<dbReference type="GO" id="GO:0071972">
    <property type="term" value="F:peptidoglycan L,D-transpeptidase activity"/>
    <property type="evidence" value="ECO:0007669"/>
    <property type="project" value="TreeGrafter"/>
</dbReference>
<dbReference type="SUPFAM" id="SSF141523">
    <property type="entry name" value="L,D-transpeptidase catalytic domain-like"/>
    <property type="match status" value="1"/>
</dbReference>
<comment type="similarity">
    <text evidence="2">Belongs to the YkuD family.</text>
</comment>
<evidence type="ECO:0000256" key="2">
    <source>
        <dbReference type="ARBA" id="ARBA00005992"/>
    </source>
</evidence>
<feature type="signal peptide" evidence="9">
    <location>
        <begin position="1"/>
        <end position="19"/>
    </location>
</feature>
<organism evidence="11 12">
    <name type="scientific">Methyloceanibacter stevinii</name>
    <dbReference type="NCBI Taxonomy" id="1774970"/>
    <lineage>
        <taxon>Bacteria</taxon>
        <taxon>Pseudomonadati</taxon>
        <taxon>Pseudomonadota</taxon>
        <taxon>Alphaproteobacteria</taxon>
        <taxon>Hyphomicrobiales</taxon>
        <taxon>Hyphomicrobiaceae</taxon>
        <taxon>Methyloceanibacter</taxon>
    </lineage>
</organism>
<dbReference type="Gene3D" id="2.40.440.10">
    <property type="entry name" value="L,D-transpeptidase catalytic domain-like"/>
    <property type="match status" value="1"/>
</dbReference>
<dbReference type="InterPro" id="IPR005490">
    <property type="entry name" value="LD_TPept_cat_dom"/>
</dbReference>
<dbReference type="GO" id="GO:0008360">
    <property type="term" value="P:regulation of cell shape"/>
    <property type="evidence" value="ECO:0007669"/>
    <property type="project" value="UniProtKB-UniRule"/>
</dbReference>
<evidence type="ECO:0000256" key="9">
    <source>
        <dbReference type="SAM" id="SignalP"/>
    </source>
</evidence>
<dbReference type="CDD" id="cd16913">
    <property type="entry name" value="YkuD_like"/>
    <property type="match status" value="1"/>
</dbReference>
<evidence type="ECO:0000256" key="1">
    <source>
        <dbReference type="ARBA" id="ARBA00004752"/>
    </source>
</evidence>